<evidence type="ECO:0000256" key="1">
    <source>
        <dbReference type="ARBA" id="ARBA00001678"/>
    </source>
</evidence>
<sequence length="643" mass="68484">MARFYRLSLFSLGALLVLADSVHSQALPKRERARQDHQYELSARGDGEATQQSSLGAIWAGEGFELEAGQAGGLSGIAGWTGTDAEDDEEPPAVAVPTALRLERRINSKRVVATTTTKKTTTTSTKKSTTTTKKSTATPRTLPATTTSKKTTTSAKTTTTSKKSSTTTSKKTTTTTKATTTSKTTSKSTTKSTTTTAKTSSTAIKLSTPRTTPVTSKSTTTTTKTTTTTAKTTTTTPASSSTTSIAASSTTTSGTCAPTYVVSQMISGTGTLPKPTSFVKRAATGQGLALDGTAFRVVGANIYWMCNDENVGLPKGEYTDKGRVREALAIAVAMGGNTVRLTSCGTSVGSTYSSETALGVFATGAHWDIYDYVIYAAGQYGLRVILPLTDDYDYYTGGKYTFLRWLGLNTGNWGTLFYSNAQAIAAYKQYIYVYLTHQNSYNGLTYAQDPTIMMWETGNELGAYIGKEGYPPATWTSSITSYIKSIAPNQLIMDGSDGFYNYSTKATAPGLNVSTVDIMTDHGYPRNVALLNAQIPLATAAKKSFILGEYDWTTTNGGDSLTSYLAAIEATSYIGSLIWDIQGHDAQCCAFVTHSDGYSLYYPNGNTAADQVNILAVVQHNYRVTGRTVPSVLPGVTCPQPAF</sequence>
<feature type="signal peptide" evidence="10">
    <location>
        <begin position="1"/>
        <end position="24"/>
    </location>
</feature>
<evidence type="ECO:0000256" key="2">
    <source>
        <dbReference type="ARBA" id="ARBA00004613"/>
    </source>
</evidence>
<dbReference type="GO" id="GO:0016985">
    <property type="term" value="F:mannan endo-1,4-beta-mannosidase activity"/>
    <property type="evidence" value="ECO:0007669"/>
    <property type="project" value="UniProtKB-EC"/>
</dbReference>
<accession>A0A1Y2G0G5</accession>
<feature type="chain" id="PRO_5012598606" description="mannan endo-1,4-beta-mannosidase" evidence="10">
    <location>
        <begin position="25"/>
        <end position="643"/>
    </location>
</feature>
<keyword evidence="7 12" id="KW-0378">Hydrolase</keyword>
<evidence type="ECO:0000256" key="4">
    <source>
        <dbReference type="ARBA" id="ARBA00012706"/>
    </source>
</evidence>
<dbReference type="InterPro" id="IPR045053">
    <property type="entry name" value="MAN-like"/>
</dbReference>
<organism evidence="12 13">
    <name type="scientific">Leucosporidium creatinivorum</name>
    <dbReference type="NCBI Taxonomy" id="106004"/>
    <lineage>
        <taxon>Eukaryota</taxon>
        <taxon>Fungi</taxon>
        <taxon>Dikarya</taxon>
        <taxon>Basidiomycota</taxon>
        <taxon>Pucciniomycotina</taxon>
        <taxon>Microbotryomycetes</taxon>
        <taxon>Leucosporidiales</taxon>
        <taxon>Leucosporidium</taxon>
    </lineage>
</organism>
<dbReference type="SUPFAM" id="SSF51445">
    <property type="entry name" value="(Trans)glycosidases"/>
    <property type="match status" value="1"/>
</dbReference>
<keyword evidence="5" id="KW-0964">Secreted</keyword>
<dbReference type="InterPro" id="IPR001547">
    <property type="entry name" value="Glyco_hydro_5"/>
</dbReference>
<dbReference type="Proteomes" id="UP000193467">
    <property type="component" value="Unassembled WGS sequence"/>
</dbReference>
<keyword evidence="6 10" id="KW-0732">Signal</keyword>
<name>A0A1Y2G0G5_9BASI</name>
<evidence type="ECO:0000259" key="11">
    <source>
        <dbReference type="Pfam" id="PF26410"/>
    </source>
</evidence>
<dbReference type="EMBL" id="MCGR01000010">
    <property type="protein sequence ID" value="ORY88384.1"/>
    <property type="molecule type" value="Genomic_DNA"/>
</dbReference>
<keyword evidence="13" id="KW-1185">Reference proteome</keyword>
<evidence type="ECO:0000256" key="3">
    <source>
        <dbReference type="ARBA" id="ARBA00005641"/>
    </source>
</evidence>
<dbReference type="InParanoid" id="A0A1Y2G0G5"/>
<comment type="catalytic activity">
    <reaction evidence="1">
        <text>Random hydrolysis of (1-&gt;4)-beta-D-mannosidic linkages in mannans, galactomannans and glucomannans.</text>
        <dbReference type="EC" id="3.2.1.78"/>
    </reaction>
</comment>
<feature type="compositionally biased region" description="Basic and acidic residues" evidence="9">
    <location>
        <begin position="29"/>
        <end position="47"/>
    </location>
</feature>
<dbReference type="Pfam" id="PF26410">
    <property type="entry name" value="GH5_mannosidase"/>
    <property type="match status" value="1"/>
</dbReference>
<comment type="caution">
    <text evidence="12">The sequence shown here is derived from an EMBL/GenBank/DDBJ whole genome shotgun (WGS) entry which is preliminary data.</text>
</comment>
<evidence type="ECO:0000256" key="8">
    <source>
        <dbReference type="ARBA" id="ARBA00023295"/>
    </source>
</evidence>
<dbReference type="EC" id="3.2.1.78" evidence="4"/>
<dbReference type="OrthoDB" id="406631at2759"/>
<evidence type="ECO:0000313" key="12">
    <source>
        <dbReference type="EMBL" id="ORY88384.1"/>
    </source>
</evidence>
<dbReference type="Gene3D" id="3.20.20.80">
    <property type="entry name" value="Glycosidases"/>
    <property type="match status" value="1"/>
</dbReference>
<dbReference type="GO" id="GO:0005576">
    <property type="term" value="C:extracellular region"/>
    <property type="evidence" value="ECO:0007669"/>
    <property type="project" value="UniProtKB-SubCell"/>
</dbReference>
<evidence type="ECO:0000256" key="10">
    <source>
        <dbReference type="SAM" id="SignalP"/>
    </source>
</evidence>
<proteinExistence type="inferred from homology"/>
<gene>
    <name evidence="12" type="ORF">BCR35DRAFT_301498</name>
</gene>
<feature type="domain" description="Glycoside hydrolase family 5" evidence="11">
    <location>
        <begin position="277"/>
        <end position="534"/>
    </location>
</feature>
<comment type="similarity">
    <text evidence="3">Belongs to the glycosyl hydrolase 5 (cellulase A) family.</text>
</comment>
<comment type="subcellular location">
    <subcellularLocation>
        <location evidence="2">Secreted</location>
    </subcellularLocation>
</comment>
<reference evidence="12 13" key="1">
    <citation type="submission" date="2016-07" db="EMBL/GenBank/DDBJ databases">
        <title>Pervasive Adenine N6-methylation of Active Genes in Fungi.</title>
        <authorList>
            <consortium name="DOE Joint Genome Institute"/>
            <person name="Mondo S.J."/>
            <person name="Dannebaum R.O."/>
            <person name="Kuo R.C."/>
            <person name="Labutti K."/>
            <person name="Haridas S."/>
            <person name="Kuo A."/>
            <person name="Salamov A."/>
            <person name="Ahrendt S.R."/>
            <person name="Lipzen A."/>
            <person name="Sullivan W."/>
            <person name="Andreopoulos W.B."/>
            <person name="Clum A."/>
            <person name="Lindquist E."/>
            <person name="Daum C."/>
            <person name="Ramamoorthy G.K."/>
            <person name="Gryganskyi A."/>
            <person name="Culley D."/>
            <person name="Magnuson J.K."/>
            <person name="James T.Y."/>
            <person name="O'Malley M.A."/>
            <person name="Stajich J.E."/>
            <person name="Spatafora J.W."/>
            <person name="Visel A."/>
            <person name="Grigoriev I.V."/>
        </authorList>
    </citation>
    <scope>NUCLEOTIDE SEQUENCE [LARGE SCALE GENOMIC DNA]</scope>
    <source>
        <strain evidence="12 13">62-1032</strain>
    </source>
</reference>
<dbReference type="AlphaFoldDB" id="A0A1Y2G0G5"/>
<evidence type="ECO:0000256" key="6">
    <source>
        <dbReference type="ARBA" id="ARBA00022729"/>
    </source>
</evidence>
<dbReference type="PANTHER" id="PTHR31451">
    <property type="match status" value="1"/>
</dbReference>
<protein>
    <recommendedName>
        <fullName evidence="4">mannan endo-1,4-beta-mannosidase</fullName>
        <ecNumber evidence="4">3.2.1.78</ecNumber>
    </recommendedName>
</protein>
<dbReference type="InterPro" id="IPR017853">
    <property type="entry name" value="GH"/>
</dbReference>
<feature type="region of interest" description="Disordered" evidence="9">
    <location>
        <begin position="29"/>
        <end position="50"/>
    </location>
</feature>
<dbReference type="STRING" id="106004.A0A1Y2G0G5"/>
<evidence type="ECO:0000256" key="9">
    <source>
        <dbReference type="SAM" id="MobiDB-lite"/>
    </source>
</evidence>
<keyword evidence="8" id="KW-0326">Glycosidase</keyword>
<evidence type="ECO:0000256" key="5">
    <source>
        <dbReference type="ARBA" id="ARBA00022525"/>
    </source>
</evidence>
<dbReference type="PANTHER" id="PTHR31451:SF39">
    <property type="entry name" value="MANNAN ENDO-1,4-BETA-MANNOSIDASE 1"/>
    <property type="match status" value="1"/>
</dbReference>
<feature type="region of interest" description="Disordered" evidence="9">
    <location>
        <begin position="114"/>
        <end position="253"/>
    </location>
</feature>
<evidence type="ECO:0000256" key="7">
    <source>
        <dbReference type="ARBA" id="ARBA00022801"/>
    </source>
</evidence>
<evidence type="ECO:0000313" key="13">
    <source>
        <dbReference type="Proteomes" id="UP000193467"/>
    </source>
</evidence>